<dbReference type="PROSITE" id="PS50113">
    <property type="entry name" value="PAC"/>
    <property type="match status" value="1"/>
</dbReference>
<dbReference type="Gene3D" id="1.10.287.130">
    <property type="match status" value="1"/>
</dbReference>
<dbReference type="Proteomes" id="UP000565745">
    <property type="component" value="Unassembled WGS sequence"/>
</dbReference>
<protein>
    <recommendedName>
        <fullName evidence="2">histidine kinase</fullName>
        <ecNumber evidence="2">2.7.13.3</ecNumber>
    </recommendedName>
</protein>
<evidence type="ECO:0000256" key="4">
    <source>
        <dbReference type="ARBA" id="ARBA00022679"/>
    </source>
</evidence>
<dbReference type="SUPFAM" id="SSF55874">
    <property type="entry name" value="ATPase domain of HSP90 chaperone/DNA topoisomerase II/histidine kinase"/>
    <property type="match status" value="1"/>
</dbReference>
<dbReference type="Gene3D" id="3.30.450.20">
    <property type="entry name" value="PAS domain"/>
    <property type="match status" value="1"/>
</dbReference>
<dbReference type="CDD" id="cd00130">
    <property type="entry name" value="PAS"/>
    <property type="match status" value="1"/>
</dbReference>
<dbReference type="GO" id="GO:0000155">
    <property type="term" value="F:phosphorelay sensor kinase activity"/>
    <property type="evidence" value="ECO:0007669"/>
    <property type="project" value="InterPro"/>
</dbReference>
<keyword evidence="3" id="KW-0597">Phosphoprotein</keyword>
<feature type="domain" description="PAC" evidence="8">
    <location>
        <begin position="100"/>
        <end position="153"/>
    </location>
</feature>
<evidence type="ECO:0000256" key="1">
    <source>
        <dbReference type="ARBA" id="ARBA00000085"/>
    </source>
</evidence>
<dbReference type="InterPro" id="IPR036890">
    <property type="entry name" value="HATPase_C_sf"/>
</dbReference>
<dbReference type="SUPFAM" id="SSF55785">
    <property type="entry name" value="PYP-like sensor domain (PAS domain)"/>
    <property type="match status" value="1"/>
</dbReference>
<dbReference type="InterPro" id="IPR001610">
    <property type="entry name" value="PAC"/>
</dbReference>
<evidence type="ECO:0000313" key="9">
    <source>
        <dbReference type="EMBL" id="MBB4173329.1"/>
    </source>
</evidence>
<sequence>MQHDDARIQKADDILSAQWASAPFLKKVTDIVPNVIYVFNQKTQSNEYTNRSLGTALGYSEQEVRDLGADLMPHICHPQDLPRIFSHFEGLQSLIDDEVKQVDYRVRHKQGHWVWLLSQDRVFERAPDGSVLRHIGVASDISAQKAAEEHARSEQRKAEITSAELRDFSYSMSHDMKSPSSTLHLLLSELIDSHGDTLDEDAASLVYMSLTTVTRLSKLVDDVLHYTRVVDHDLHPEAVDLSLIVKDVLGDLHGIIKHGNSVVEVGYLPVVMADKRQMRILFQCLIENAIKFHTPGRSAKVQISSSALVEDRNFRITIADDGIGIDRHKHEQIFTIFKRLNAENDFVGSGLGLAICRRIAANHQTDITVDSAPGEGSAFSIGLPQA</sequence>
<dbReference type="SUPFAM" id="SSF47384">
    <property type="entry name" value="Homodimeric domain of signal transducing histidine kinase"/>
    <property type="match status" value="1"/>
</dbReference>
<dbReference type="InterPro" id="IPR052162">
    <property type="entry name" value="Sensor_kinase/Photoreceptor"/>
</dbReference>
<dbReference type="InterPro" id="IPR036097">
    <property type="entry name" value="HisK_dim/P_sf"/>
</dbReference>
<name>A0A7W6M6H8_9RHOB</name>
<dbReference type="PROSITE" id="PS50109">
    <property type="entry name" value="HIS_KIN"/>
    <property type="match status" value="1"/>
</dbReference>
<dbReference type="InterPro" id="IPR000014">
    <property type="entry name" value="PAS"/>
</dbReference>
<dbReference type="InterPro" id="IPR004358">
    <property type="entry name" value="Sig_transdc_His_kin-like_C"/>
</dbReference>
<dbReference type="InterPro" id="IPR035965">
    <property type="entry name" value="PAS-like_dom_sf"/>
</dbReference>
<keyword evidence="5" id="KW-0418">Kinase</keyword>
<evidence type="ECO:0000256" key="3">
    <source>
        <dbReference type="ARBA" id="ARBA00022553"/>
    </source>
</evidence>
<dbReference type="AlphaFoldDB" id="A0A7W6M6H8"/>
<dbReference type="OrthoDB" id="9760752at2"/>
<dbReference type="InterPro" id="IPR003594">
    <property type="entry name" value="HATPase_dom"/>
</dbReference>
<dbReference type="InterPro" id="IPR005467">
    <property type="entry name" value="His_kinase_dom"/>
</dbReference>
<evidence type="ECO:0000259" key="6">
    <source>
        <dbReference type="PROSITE" id="PS50109"/>
    </source>
</evidence>
<feature type="domain" description="Histidine kinase" evidence="6">
    <location>
        <begin position="171"/>
        <end position="386"/>
    </location>
</feature>
<gene>
    <name evidence="9" type="ORF">GGR93_001090</name>
</gene>
<dbReference type="SMART" id="SM00086">
    <property type="entry name" value="PAC"/>
    <property type="match status" value="1"/>
</dbReference>
<dbReference type="InterPro" id="IPR013655">
    <property type="entry name" value="PAS_fold_3"/>
</dbReference>
<evidence type="ECO:0000313" key="10">
    <source>
        <dbReference type="Proteomes" id="UP000565745"/>
    </source>
</evidence>
<dbReference type="RefSeq" id="WP_025054631.1">
    <property type="nucleotide sequence ID" value="NZ_JACIFU010000001.1"/>
</dbReference>
<dbReference type="PANTHER" id="PTHR43304">
    <property type="entry name" value="PHYTOCHROME-LIKE PROTEIN CPH1"/>
    <property type="match status" value="1"/>
</dbReference>
<keyword evidence="4" id="KW-0808">Transferase</keyword>
<comment type="catalytic activity">
    <reaction evidence="1">
        <text>ATP + protein L-histidine = ADP + protein N-phospho-L-histidine.</text>
        <dbReference type="EC" id="2.7.13.3"/>
    </reaction>
</comment>
<dbReference type="NCBIfam" id="TIGR00229">
    <property type="entry name" value="sensory_box"/>
    <property type="match status" value="1"/>
</dbReference>
<evidence type="ECO:0000259" key="8">
    <source>
        <dbReference type="PROSITE" id="PS50113"/>
    </source>
</evidence>
<dbReference type="EC" id="2.7.13.3" evidence="2"/>
<evidence type="ECO:0000256" key="5">
    <source>
        <dbReference type="ARBA" id="ARBA00022777"/>
    </source>
</evidence>
<dbReference type="SMART" id="SM00387">
    <property type="entry name" value="HATPase_c"/>
    <property type="match status" value="1"/>
</dbReference>
<dbReference type="EMBL" id="JACIFU010000001">
    <property type="protein sequence ID" value="MBB4173329.1"/>
    <property type="molecule type" value="Genomic_DNA"/>
</dbReference>
<accession>A0A7W6M6H8</accession>
<feature type="domain" description="PAS" evidence="7">
    <location>
        <begin position="21"/>
        <end position="98"/>
    </location>
</feature>
<comment type="caution">
    <text evidence="9">The sequence shown here is derived from an EMBL/GenBank/DDBJ whole genome shotgun (WGS) entry which is preliminary data.</text>
</comment>
<evidence type="ECO:0000259" key="7">
    <source>
        <dbReference type="PROSITE" id="PS50112"/>
    </source>
</evidence>
<keyword evidence="10" id="KW-1185">Reference proteome</keyword>
<dbReference type="InterPro" id="IPR003661">
    <property type="entry name" value="HisK_dim/P_dom"/>
</dbReference>
<dbReference type="PANTHER" id="PTHR43304:SF1">
    <property type="entry name" value="PAC DOMAIN-CONTAINING PROTEIN"/>
    <property type="match status" value="1"/>
</dbReference>
<dbReference type="InterPro" id="IPR000700">
    <property type="entry name" value="PAS-assoc_C"/>
</dbReference>
<evidence type="ECO:0000256" key="2">
    <source>
        <dbReference type="ARBA" id="ARBA00012438"/>
    </source>
</evidence>
<dbReference type="Gene3D" id="3.30.565.10">
    <property type="entry name" value="Histidine kinase-like ATPase, C-terminal domain"/>
    <property type="match status" value="1"/>
</dbReference>
<dbReference type="Pfam" id="PF02518">
    <property type="entry name" value="HATPase_c"/>
    <property type="match status" value="1"/>
</dbReference>
<dbReference type="PROSITE" id="PS50112">
    <property type="entry name" value="PAS"/>
    <property type="match status" value="1"/>
</dbReference>
<organism evidence="9 10">
    <name type="scientific">Sulfitobacter noctilucicola</name>
    <dbReference type="NCBI Taxonomy" id="1342301"/>
    <lineage>
        <taxon>Bacteria</taxon>
        <taxon>Pseudomonadati</taxon>
        <taxon>Pseudomonadota</taxon>
        <taxon>Alphaproteobacteria</taxon>
        <taxon>Rhodobacterales</taxon>
        <taxon>Roseobacteraceae</taxon>
        <taxon>Sulfitobacter</taxon>
    </lineage>
</organism>
<proteinExistence type="predicted"/>
<dbReference type="CDD" id="cd00082">
    <property type="entry name" value="HisKA"/>
    <property type="match status" value="1"/>
</dbReference>
<dbReference type="PRINTS" id="PR00344">
    <property type="entry name" value="BCTRLSENSOR"/>
</dbReference>
<dbReference type="Pfam" id="PF08447">
    <property type="entry name" value="PAS_3"/>
    <property type="match status" value="1"/>
</dbReference>
<reference evidence="9 10" key="1">
    <citation type="submission" date="2020-08" db="EMBL/GenBank/DDBJ databases">
        <title>Genomic Encyclopedia of Type Strains, Phase IV (KMG-IV): sequencing the most valuable type-strain genomes for metagenomic binning, comparative biology and taxonomic classification.</title>
        <authorList>
            <person name="Goeker M."/>
        </authorList>
    </citation>
    <scope>NUCLEOTIDE SEQUENCE [LARGE SCALE GENOMIC DNA]</scope>
    <source>
        <strain evidence="9 10">DSM 101015</strain>
    </source>
</reference>